<proteinExistence type="predicted"/>
<dbReference type="SMART" id="SM00267">
    <property type="entry name" value="GGDEF"/>
    <property type="match status" value="1"/>
</dbReference>
<dbReference type="NCBIfam" id="TIGR00254">
    <property type="entry name" value="GGDEF"/>
    <property type="match status" value="1"/>
</dbReference>
<accession>A0A7G8BI47</accession>
<dbReference type="KEGG" id="adin:H7849_25060"/>
<dbReference type="PANTHER" id="PTHR45138">
    <property type="entry name" value="REGULATORY COMPONENTS OF SENSORY TRANSDUCTION SYSTEM"/>
    <property type="match status" value="1"/>
</dbReference>
<dbReference type="GO" id="GO:0043709">
    <property type="term" value="P:cell adhesion involved in single-species biofilm formation"/>
    <property type="evidence" value="ECO:0007669"/>
    <property type="project" value="TreeGrafter"/>
</dbReference>
<dbReference type="FunFam" id="3.30.70.270:FF:000001">
    <property type="entry name" value="Diguanylate cyclase domain protein"/>
    <property type="match status" value="1"/>
</dbReference>
<dbReference type="InterPro" id="IPR029016">
    <property type="entry name" value="GAF-like_dom_sf"/>
</dbReference>
<dbReference type="InterPro" id="IPR043128">
    <property type="entry name" value="Rev_trsase/Diguanyl_cyclase"/>
</dbReference>
<dbReference type="Proteomes" id="UP000515312">
    <property type="component" value="Chromosome"/>
</dbReference>
<dbReference type="Gene3D" id="3.30.450.40">
    <property type="match status" value="1"/>
</dbReference>
<keyword evidence="3" id="KW-1133">Transmembrane helix</keyword>
<dbReference type="PROSITE" id="PS50887">
    <property type="entry name" value="GGDEF"/>
    <property type="match status" value="1"/>
</dbReference>
<gene>
    <name evidence="5" type="ORF">H7849_25060</name>
</gene>
<protein>
    <recommendedName>
        <fullName evidence="1">diguanylate cyclase</fullName>
        <ecNumber evidence="1">2.7.7.65</ecNumber>
    </recommendedName>
</protein>
<dbReference type="SUPFAM" id="SSF55781">
    <property type="entry name" value="GAF domain-like"/>
    <property type="match status" value="1"/>
</dbReference>
<dbReference type="RefSeq" id="WP_186743172.1">
    <property type="nucleotide sequence ID" value="NZ_CP060394.1"/>
</dbReference>
<dbReference type="SUPFAM" id="SSF55073">
    <property type="entry name" value="Nucleotide cyclase"/>
    <property type="match status" value="1"/>
</dbReference>
<feature type="domain" description="GGDEF" evidence="4">
    <location>
        <begin position="372"/>
        <end position="506"/>
    </location>
</feature>
<name>A0A7G8BI47_9BACT</name>
<dbReference type="EMBL" id="CP060394">
    <property type="protein sequence ID" value="QNI32217.1"/>
    <property type="molecule type" value="Genomic_DNA"/>
</dbReference>
<dbReference type="AlphaFoldDB" id="A0A7G8BI47"/>
<dbReference type="Pfam" id="PF00990">
    <property type="entry name" value="GGDEF"/>
    <property type="match status" value="1"/>
</dbReference>
<keyword evidence="6" id="KW-1185">Reference proteome</keyword>
<dbReference type="GO" id="GO:0005886">
    <property type="term" value="C:plasma membrane"/>
    <property type="evidence" value="ECO:0007669"/>
    <property type="project" value="TreeGrafter"/>
</dbReference>
<evidence type="ECO:0000313" key="6">
    <source>
        <dbReference type="Proteomes" id="UP000515312"/>
    </source>
</evidence>
<dbReference type="InterPro" id="IPR050469">
    <property type="entry name" value="Diguanylate_Cyclase"/>
</dbReference>
<dbReference type="GO" id="GO:1902201">
    <property type="term" value="P:negative regulation of bacterial-type flagellum-dependent cell motility"/>
    <property type="evidence" value="ECO:0007669"/>
    <property type="project" value="TreeGrafter"/>
</dbReference>
<dbReference type="InterPro" id="IPR000160">
    <property type="entry name" value="GGDEF_dom"/>
</dbReference>
<keyword evidence="3" id="KW-0472">Membrane</keyword>
<comment type="catalytic activity">
    <reaction evidence="2">
        <text>2 GTP = 3',3'-c-di-GMP + 2 diphosphate</text>
        <dbReference type="Rhea" id="RHEA:24898"/>
        <dbReference type="ChEBI" id="CHEBI:33019"/>
        <dbReference type="ChEBI" id="CHEBI:37565"/>
        <dbReference type="ChEBI" id="CHEBI:58805"/>
        <dbReference type="EC" id="2.7.7.65"/>
    </reaction>
</comment>
<sequence length="510" mass="57417">MLSLLELTARQMERGDYLSRLYLTARNQDDLNTVRATGVSLDTDMEQLRNLVRDPGQRSRAQNADSCVQELKKQFFAQLQQSTEADRMSMTRKVLECRDIISQMQLQEAILLKQRISEAQQITYQNLIAGVVFLLVSLTVVLILFGILLRDASKRIEMEKQISDTNDRLKVTVKTLESQATETNLLTSLRGELQLCATPAEGYRTAQRYVAQVLPAAKITLFTVNHSRQLLDLATTSDHQAQLMDGVPLDACCSLRGARARHRKPGNSEVDCAHFLGNPPQDYLCLPMAAHGQALGIFYIECPEKCDSDKLDAHLNILQRLAEMSSMWIAGLNLIERFESESIRDGLTNLFNRRFMEISLDRELRLAARRKGDLSLLMLDIDHFKRFNDTFGHEAGDQILRKVAEILRDAVRTEDIVCRYGGEEFLVILPGMGAEASFWRAEDIRQRVSKLRLDFPGEATKEVTISIGVSTFPQAGQAVEELVHSADRALYNAKESGRNRVQAASSPITV</sequence>
<keyword evidence="3" id="KW-0812">Transmembrane</keyword>
<reference evidence="5 6" key="1">
    <citation type="submission" date="2020-08" db="EMBL/GenBank/DDBJ databases">
        <title>Edaphobacter telluris sp. nov. and Acidobacterium dinghuensis sp. nov., two acidobacteria isolated from forest soil.</title>
        <authorList>
            <person name="Fu J."/>
            <person name="Qiu L."/>
        </authorList>
    </citation>
    <scope>NUCLEOTIDE SEQUENCE [LARGE SCALE GENOMIC DNA]</scope>
    <source>
        <strain evidence="5">4Y35</strain>
    </source>
</reference>
<feature type="transmembrane region" description="Helical" evidence="3">
    <location>
        <begin position="127"/>
        <end position="149"/>
    </location>
</feature>
<evidence type="ECO:0000256" key="1">
    <source>
        <dbReference type="ARBA" id="ARBA00012528"/>
    </source>
</evidence>
<dbReference type="CDD" id="cd01949">
    <property type="entry name" value="GGDEF"/>
    <property type="match status" value="1"/>
</dbReference>
<dbReference type="EC" id="2.7.7.65" evidence="1"/>
<evidence type="ECO:0000256" key="3">
    <source>
        <dbReference type="SAM" id="Phobius"/>
    </source>
</evidence>
<dbReference type="GO" id="GO:0052621">
    <property type="term" value="F:diguanylate cyclase activity"/>
    <property type="evidence" value="ECO:0007669"/>
    <property type="project" value="UniProtKB-EC"/>
</dbReference>
<evidence type="ECO:0000256" key="2">
    <source>
        <dbReference type="ARBA" id="ARBA00034247"/>
    </source>
</evidence>
<dbReference type="InterPro" id="IPR029787">
    <property type="entry name" value="Nucleotide_cyclase"/>
</dbReference>
<dbReference type="Gene3D" id="3.30.70.270">
    <property type="match status" value="1"/>
</dbReference>
<dbReference type="PANTHER" id="PTHR45138:SF9">
    <property type="entry name" value="DIGUANYLATE CYCLASE DGCM-RELATED"/>
    <property type="match status" value="1"/>
</dbReference>
<evidence type="ECO:0000259" key="4">
    <source>
        <dbReference type="PROSITE" id="PS50887"/>
    </source>
</evidence>
<evidence type="ECO:0000313" key="5">
    <source>
        <dbReference type="EMBL" id="QNI32217.1"/>
    </source>
</evidence>
<organism evidence="5 6">
    <name type="scientific">Alloacidobacterium dinghuense</name>
    <dbReference type="NCBI Taxonomy" id="2763107"/>
    <lineage>
        <taxon>Bacteria</taxon>
        <taxon>Pseudomonadati</taxon>
        <taxon>Acidobacteriota</taxon>
        <taxon>Terriglobia</taxon>
        <taxon>Terriglobales</taxon>
        <taxon>Acidobacteriaceae</taxon>
        <taxon>Alloacidobacterium</taxon>
    </lineage>
</organism>